<evidence type="ECO:0000256" key="1">
    <source>
        <dbReference type="ARBA" id="ARBA00000085"/>
    </source>
</evidence>
<dbReference type="Gene3D" id="6.10.340.10">
    <property type="match status" value="1"/>
</dbReference>
<comment type="caution">
    <text evidence="14">The sequence shown here is derived from an EMBL/GenBank/DDBJ whole genome shotgun (WGS) entry which is preliminary data.</text>
</comment>
<dbReference type="PANTHER" id="PTHR45436:SF5">
    <property type="entry name" value="SENSOR HISTIDINE KINASE TRCS"/>
    <property type="match status" value="1"/>
</dbReference>
<comment type="catalytic activity">
    <reaction evidence="1">
        <text>ATP + protein L-histidine = ADP + protein N-phospho-L-histidine.</text>
        <dbReference type="EC" id="2.7.13.3"/>
    </reaction>
</comment>
<dbReference type="GO" id="GO:0005886">
    <property type="term" value="C:plasma membrane"/>
    <property type="evidence" value="ECO:0007669"/>
    <property type="project" value="UniProtKB-SubCell"/>
</dbReference>
<feature type="domain" description="Histidine kinase" evidence="12">
    <location>
        <begin position="256"/>
        <end position="474"/>
    </location>
</feature>
<dbReference type="InterPro" id="IPR005467">
    <property type="entry name" value="His_kinase_dom"/>
</dbReference>
<dbReference type="EC" id="2.7.13.3" evidence="4"/>
<evidence type="ECO:0000256" key="8">
    <source>
        <dbReference type="ARBA" id="ARBA00022777"/>
    </source>
</evidence>
<dbReference type="InterPro" id="IPR050428">
    <property type="entry name" value="TCS_sensor_his_kinase"/>
</dbReference>
<evidence type="ECO:0000259" key="12">
    <source>
        <dbReference type="PROSITE" id="PS50109"/>
    </source>
</evidence>
<feature type="domain" description="HAMP" evidence="13">
    <location>
        <begin position="181"/>
        <end position="234"/>
    </location>
</feature>
<gene>
    <name evidence="14" type="ORF">D5H75_13080</name>
</gene>
<dbReference type="Pfam" id="PF02518">
    <property type="entry name" value="HATPase_c"/>
    <property type="match status" value="1"/>
</dbReference>
<dbReference type="FunFam" id="3.30.565.10:FF:000006">
    <property type="entry name" value="Sensor histidine kinase WalK"/>
    <property type="match status" value="1"/>
</dbReference>
<proteinExistence type="predicted"/>
<evidence type="ECO:0000256" key="10">
    <source>
        <dbReference type="ARBA" id="ARBA00023012"/>
    </source>
</evidence>
<comment type="subcellular location">
    <subcellularLocation>
        <location evidence="3">Cell membrane</location>
    </subcellularLocation>
</comment>
<dbReference type="PROSITE" id="PS50885">
    <property type="entry name" value="HAMP"/>
    <property type="match status" value="1"/>
</dbReference>
<dbReference type="InterPro" id="IPR003661">
    <property type="entry name" value="HisK_dim/P_dom"/>
</dbReference>
<keyword evidence="9" id="KW-1133">Transmembrane helix</keyword>
<dbReference type="GO" id="GO:0000155">
    <property type="term" value="F:phosphorelay sensor kinase activity"/>
    <property type="evidence" value="ECO:0007669"/>
    <property type="project" value="InterPro"/>
</dbReference>
<dbReference type="GO" id="GO:0005509">
    <property type="term" value="F:calcium ion binding"/>
    <property type="evidence" value="ECO:0007669"/>
    <property type="project" value="UniProtKB-ARBA"/>
</dbReference>
<evidence type="ECO:0000256" key="9">
    <source>
        <dbReference type="ARBA" id="ARBA00022989"/>
    </source>
</evidence>
<dbReference type="AlphaFoldDB" id="A0A3A4BN18"/>
<dbReference type="CDD" id="cd00075">
    <property type="entry name" value="HATPase"/>
    <property type="match status" value="1"/>
</dbReference>
<evidence type="ECO:0000256" key="7">
    <source>
        <dbReference type="ARBA" id="ARBA00022692"/>
    </source>
</evidence>
<keyword evidence="7" id="KW-0812">Transmembrane</keyword>
<dbReference type="Pfam" id="PF00672">
    <property type="entry name" value="HAMP"/>
    <property type="match status" value="1"/>
</dbReference>
<evidence type="ECO:0000256" key="5">
    <source>
        <dbReference type="ARBA" id="ARBA00022553"/>
    </source>
</evidence>
<dbReference type="CDD" id="cd06225">
    <property type="entry name" value="HAMP"/>
    <property type="match status" value="1"/>
</dbReference>
<dbReference type="Gene3D" id="3.30.565.10">
    <property type="entry name" value="Histidine kinase-like ATPase, C-terminal domain"/>
    <property type="match status" value="1"/>
</dbReference>
<dbReference type="InterPro" id="IPR036890">
    <property type="entry name" value="HATPase_C_sf"/>
</dbReference>
<dbReference type="CDD" id="cd00082">
    <property type="entry name" value="HisKA"/>
    <property type="match status" value="1"/>
</dbReference>
<dbReference type="Pfam" id="PF00512">
    <property type="entry name" value="HisKA"/>
    <property type="match status" value="1"/>
</dbReference>
<evidence type="ECO:0000256" key="3">
    <source>
        <dbReference type="ARBA" id="ARBA00004236"/>
    </source>
</evidence>
<evidence type="ECO:0000313" key="14">
    <source>
        <dbReference type="EMBL" id="RJL32464.1"/>
    </source>
</evidence>
<keyword evidence="6" id="KW-0808">Transferase</keyword>
<evidence type="ECO:0000259" key="13">
    <source>
        <dbReference type="PROSITE" id="PS50885"/>
    </source>
</evidence>
<evidence type="ECO:0000256" key="2">
    <source>
        <dbReference type="ARBA" id="ARBA00001968"/>
    </source>
</evidence>
<dbReference type="PANTHER" id="PTHR45436">
    <property type="entry name" value="SENSOR HISTIDINE KINASE YKOH"/>
    <property type="match status" value="1"/>
</dbReference>
<evidence type="ECO:0000256" key="4">
    <source>
        <dbReference type="ARBA" id="ARBA00012438"/>
    </source>
</evidence>
<dbReference type="InterPro" id="IPR036097">
    <property type="entry name" value="HisK_dim/P_sf"/>
</dbReference>
<dbReference type="SUPFAM" id="SSF158472">
    <property type="entry name" value="HAMP domain-like"/>
    <property type="match status" value="1"/>
</dbReference>
<dbReference type="FunFam" id="1.10.287.130:FF:000001">
    <property type="entry name" value="Two-component sensor histidine kinase"/>
    <property type="match status" value="1"/>
</dbReference>
<organism evidence="14 15">
    <name type="scientific">Bailinhaonella thermotolerans</name>
    <dbReference type="NCBI Taxonomy" id="1070861"/>
    <lineage>
        <taxon>Bacteria</taxon>
        <taxon>Bacillati</taxon>
        <taxon>Actinomycetota</taxon>
        <taxon>Actinomycetes</taxon>
        <taxon>Streptosporangiales</taxon>
        <taxon>Streptosporangiaceae</taxon>
        <taxon>Bailinhaonella</taxon>
    </lineage>
</organism>
<keyword evidence="10" id="KW-0902">Two-component regulatory system</keyword>
<dbReference type="InterPro" id="IPR003594">
    <property type="entry name" value="HATPase_dom"/>
</dbReference>
<dbReference type="Proteomes" id="UP000265768">
    <property type="component" value="Unassembled WGS sequence"/>
</dbReference>
<comment type="cofactor">
    <cofactor evidence="2">
        <name>a divalent metal cation</name>
        <dbReference type="ChEBI" id="CHEBI:60240"/>
    </cofactor>
</comment>
<name>A0A3A4BN18_9ACTN</name>
<reference evidence="14 15" key="1">
    <citation type="submission" date="2018-09" db="EMBL/GenBank/DDBJ databases">
        <title>YIM 75507 draft genome.</title>
        <authorList>
            <person name="Tang S."/>
            <person name="Feng Y."/>
        </authorList>
    </citation>
    <scope>NUCLEOTIDE SEQUENCE [LARGE SCALE GENOMIC DNA]</scope>
    <source>
        <strain evidence="14 15">YIM 75507</strain>
    </source>
</reference>
<dbReference type="InterPro" id="IPR004358">
    <property type="entry name" value="Sig_transdc_His_kin-like_C"/>
</dbReference>
<dbReference type="PROSITE" id="PS50109">
    <property type="entry name" value="HIS_KIN"/>
    <property type="match status" value="1"/>
</dbReference>
<dbReference type="SUPFAM" id="SSF55874">
    <property type="entry name" value="ATPase domain of HSP90 chaperone/DNA topoisomerase II/histidine kinase"/>
    <property type="match status" value="1"/>
</dbReference>
<dbReference type="SMART" id="SM00388">
    <property type="entry name" value="HisKA"/>
    <property type="match status" value="1"/>
</dbReference>
<sequence length="482" mass="51906">MRRMGLALARVPLWGRLIAGTLVLVTAALTVTGLVGTQLLHNYLMERLDLQLEQAAHKVVHNLTKQVQPRNLGAYVIHIVDDRGRVVNRVPDDVPDPPGLTLPAMARHTVLERGGRPFTVPGRNTSPWRVMAMDLRDGRSLVIATSQAEVEDTAAQLLFIDLLAGGGVLLGLGAAGYLLVRASLRPLAEMEATAEAIAAGDLSRRVPDHPASTEVGRLGRSLNAMLARLEAAIHDREASEAAARASEERMRRFVADASHELRTPLTSIRGYAELSRRAPQDAPELPKLLARIEEEAARMGLLVDDLLLLARLDMQRPLERRPVDLFSLAADTVVDARTRAPERTIDLVRLDAASDTTRPVVVSGDEPRLRQVLDNLVNNALVHTPSGTPVEVRVGTRGDEAVVEVADEGPGVPADQAAQVFERFYRAGNARSASGIGLGLSIVSALATAHHGVAELDNRPGEGATFRIRLPLDGQEAARAGT</sequence>
<accession>A0A3A4BN18</accession>
<dbReference type="SMART" id="SM00387">
    <property type="entry name" value="HATPase_c"/>
    <property type="match status" value="1"/>
</dbReference>
<evidence type="ECO:0000256" key="11">
    <source>
        <dbReference type="ARBA" id="ARBA00023136"/>
    </source>
</evidence>
<evidence type="ECO:0000256" key="6">
    <source>
        <dbReference type="ARBA" id="ARBA00022679"/>
    </source>
</evidence>
<evidence type="ECO:0000313" key="15">
    <source>
        <dbReference type="Proteomes" id="UP000265768"/>
    </source>
</evidence>
<keyword evidence="15" id="KW-1185">Reference proteome</keyword>
<keyword evidence="8 14" id="KW-0418">Kinase</keyword>
<dbReference type="EMBL" id="QZEY01000004">
    <property type="protein sequence ID" value="RJL32464.1"/>
    <property type="molecule type" value="Genomic_DNA"/>
</dbReference>
<keyword evidence="5" id="KW-0597">Phosphoprotein</keyword>
<dbReference type="OrthoDB" id="9786919at2"/>
<dbReference type="InterPro" id="IPR003660">
    <property type="entry name" value="HAMP_dom"/>
</dbReference>
<dbReference type="RefSeq" id="WP_119926713.1">
    <property type="nucleotide sequence ID" value="NZ_QZEY01000004.1"/>
</dbReference>
<dbReference type="Gene3D" id="1.10.287.130">
    <property type="match status" value="1"/>
</dbReference>
<dbReference type="SMART" id="SM00304">
    <property type="entry name" value="HAMP"/>
    <property type="match status" value="1"/>
</dbReference>
<protein>
    <recommendedName>
        <fullName evidence="4">histidine kinase</fullName>
        <ecNumber evidence="4">2.7.13.3</ecNumber>
    </recommendedName>
</protein>
<dbReference type="SUPFAM" id="SSF47384">
    <property type="entry name" value="Homodimeric domain of signal transducing histidine kinase"/>
    <property type="match status" value="1"/>
</dbReference>
<keyword evidence="11" id="KW-0472">Membrane</keyword>
<dbReference type="PRINTS" id="PR00344">
    <property type="entry name" value="BCTRLSENSOR"/>
</dbReference>